<dbReference type="EMBL" id="OFSM01000014">
    <property type="protein sequence ID" value="SOY30131.1"/>
    <property type="molecule type" value="Genomic_DNA"/>
</dbReference>
<protein>
    <submittedName>
        <fullName evidence="5">Methicillin resistance regulatory protein MecI</fullName>
    </submittedName>
</protein>
<dbReference type="Gene3D" id="1.10.4040.10">
    <property type="entry name" value="Penicillinase repressor domain"/>
    <property type="match status" value="1"/>
</dbReference>
<organism evidence="5 6">
    <name type="scientific">Acetatifactor muris</name>
    <dbReference type="NCBI Taxonomy" id="879566"/>
    <lineage>
        <taxon>Bacteria</taxon>
        <taxon>Bacillati</taxon>
        <taxon>Bacillota</taxon>
        <taxon>Clostridia</taxon>
        <taxon>Lachnospirales</taxon>
        <taxon>Lachnospiraceae</taxon>
        <taxon>Acetatifactor</taxon>
    </lineage>
</organism>
<dbReference type="Gene3D" id="1.10.10.10">
    <property type="entry name" value="Winged helix-like DNA-binding domain superfamily/Winged helix DNA-binding domain"/>
    <property type="match status" value="1"/>
</dbReference>
<evidence type="ECO:0000256" key="3">
    <source>
        <dbReference type="ARBA" id="ARBA00023125"/>
    </source>
</evidence>
<dbReference type="Pfam" id="PF03965">
    <property type="entry name" value="Penicillinase_R"/>
    <property type="match status" value="1"/>
</dbReference>
<comment type="similarity">
    <text evidence="1">Belongs to the BlaI transcriptional regulatory family.</text>
</comment>
<dbReference type="RefSeq" id="WP_146040060.1">
    <property type="nucleotide sequence ID" value="NZ_JANJZD010000013.1"/>
</dbReference>
<reference evidence="5 6" key="1">
    <citation type="submission" date="2018-01" db="EMBL/GenBank/DDBJ databases">
        <authorList>
            <person name="Gaut B.S."/>
            <person name="Morton B.R."/>
            <person name="Clegg M.T."/>
            <person name="Duvall M.R."/>
        </authorList>
    </citation>
    <scope>NUCLEOTIDE SEQUENCE [LARGE SCALE GENOMIC DNA]</scope>
    <source>
        <strain evidence="5">GP69</strain>
    </source>
</reference>
<evidence type="ECO:0000256" key="4">
    <source>
        <dbReference type="ARBA" id="ARBA00023163"/>
    </source>
</evidence>
<dbReference type="InterPro" id="IPR036390">
    <property type="entry name" value="WH_DNA-bd_sf"/>
</dbReference>
<keyword evidence="3" id="KW-0238">DNA-binding</keyword>
<evidence type="ECO:0000313" key="6">
    <source>
        <dbReference type="Proteomes" id="UP000236311"/>
    </source>
</evidence>
<dbReference type="GO" id="GO:0003677">
    <property type="term" value="F:DNA binding"/>
    <property type="evidence" value="ECO:0007669"/>
    <property type="project" value="UniProtKB-KW"/>
</dbReference>
<sequence>MRECYSMAKTEKEIMEVLWEAGGPVQTGVLLEQMRARGRDWKRQTLNTLLARLDEKGIVSRTHAFVQASLTREELRQKETQDILDDFYGGKIGNFFAALTGHICLKDEEVDKLNDLIEQLREQ</sequence>
<dbReference type="InterPro" id="IPR005650">
    <property type="entry name" value="BlaI_family"/>
</dbReference>
<keyword evidence="4" id="KW-0804">Transcription</keyword>
<gene>
    <name evidence="5" type="primary">mecI_3</name>
    <name evidence="5" type="ORF">AMURIS_02854</name>
</gene>
<proteinExistence type="inferred from homology"/>
<dbReference type="OrthoDB" id="9795583at2"/>
<keyword evidence="6" id="KW-1185">Reference proteome</keyword>
<keyword evidence="2" id="KW-0805">Transcription regulation</keyword>
<accession>A0A2K4ZI51</accession>
<dbReference type="InterPro" id="IPR036388">
    <property type="entry name" value="WH-like_DNA-bd_sf"/>
</dbReference>
<evidence type="ECO:0000313" key="5">
    <source>
        <dbReference type="EMBL" id="SOY30131.1"/>
    </source>
</evidence>
<name>A0A2K4ZI51_9FIRM</name>
<dbReference type="PIRSF" id="PIRSF019455">
    <property type="entry name" value="CopR_AtkY"/>
    <property type="match status" value="1"/>
</dbReference>
<dbReference type="Proteomes" id="UP000236311">
    <property type="component" value="Unassembled WGS sequence"/>
</dbReference>
<evidence type="ECO:0000256" key="2">
    <source>
        <dbReference type="ARBA" id="ARBA00023015"/>
    </source>
</evidence>
<dbReference type="SUPFAM" id="SSF46785">
    <property type="entry name" value="Winged helix' DNA-binding domain"/>
    <property type="match status" value="1"/>
</dbReference>
<dbReference type="AlphaFoldDB" id="A0A2K4ZI51"/>
<dbReference type="GO" id="GO:0045892">
    <property type="term" value="P:negative regulation of DNA-templated transcription"/>
    <property type="evidence" value="ECO:0007669"/>
    <property type="project" value="InterPro"/>
</dbReference>
<evidence type="ECO:0000256" key="1">
    <source>
        <dbReference type="ARBA" id="ARBA00011046"/>
    </source>
</evidence>